<dbReference type="GO" id="GO:0005829">
    <property type="term" value="C:cytosol"/>
    <property type="evidence" value="ECO:0007669"/>
    <property type="project" value="TreeGrafter"/>
</dbReference>
<dbReference type="SUPFAM" id="SSF51004">
    <property type="entry name" value="C-terminal (heme d1) domain of cytochrome cd1-nitrite reductase"/>
    <property type="match status" value="1"/>
</dbReference>
<keyword evidence="2" id="KW-0119">Carbohydrate metabolism</keyword>
<evidence type="ECO:0000313" key="4">
    <source>
        <dbReference type="Proteomes" id="UP000199041"/>
    </source>
</evidence>
<dbReference type="PANTHER" id="PTHR30344:SF1">
    <property type="entry name" value="6-PHOSPHOGLUCONOLACTONASE"/>
    <property type="match status" value="1"/>
</dbReference>
<evidence type="ECO:0000313" key="3">
    <source>
        <dbReference type="EMBL" id="SEA30467.1"/>
    </source>
</evidence>
<dbReference type="Proteomes" id="UP000199041">
    <property type="component" value="Unassembled WGS sequence"/>
</dbReference>
<dbReference type="OrthoDB" id="9790815at2"/>
<dbReference type="InterPro" id="IPR050282">
    <property type="entry name" value="Cycloisomerase_2"/>
</dbReference>
<dbReference type="RefSeq" id="WP_091398548.1">
    <property type="nucleotide sequence ID" value="NZ_FNQY01000013.1"/>
</dbReference>
<dbReference type="InterPro" id="IPR011048">
    <property type="entry name" value="Haem_d1_sf"/>
</dbReference>
<proteinExistence type="inferred from homology"/>
<dbReference type="FunFam" id="2.130.10.10:FF:000306">
    <property type="entry name" value="3-carboxymuconate cyclase"/>
    <property type="match status" value="1"/>
</dbReference>
<accession>A0A1H4A3J0</accession>
<keyword evidence="2" id="KW-0313">Glucose metabolism</keyword>
<evidence type="ECO:0000256" key="2">
    <source>
        <dbReference type="ARBA" id="ARBA00022526"/>
    </source>
</evidence>
<reference evidence="3 4" key="1">
    <citation type="submission" date="2016-10" db="EMBL/GenBank/DDBJ databases">
        <authorList>
            <person name="de Groot N.N."/>
        </authorList>
    </citation>
    <scope>NUCLEOTIDE SEQUENCE [LARGE SCALE GENOMIC DNA]</scope>
    <source>
        <strain evidence="3 4">Vu-144</strain>
    </source>
</reference>
<dbReference type="AlphaFoldDB" id="A0A1H4A3J0"/>
<keyword evidence="4" id="KW-1185">Reference proteome</keyword>
<evidence type="ECO:0000256" key="1">
    <source>
        <dbReference type="ARBA" id="ARBA00005564"/>
    </source>
</evidence>
<dbReference type="GO" id="GO:0017057">
    <property type="term" value="F:6-phosphogluconolactonase activity"/>
    <property type="evidence" value="ECO:0007669"/>
    <property type="project" value="TreeGrafter"/>
</dbReference>
<dbReference type="PANTHER" id="PTHR30344">
    <property type="entry name" value="6-PHOSPHOGLUCONOLACTONASE-RELATED"/>
    <property type="match status" value="1"/>
</dbReference>
<dbReference type="EMBL" id="FNQY01000013">
    <property type="protein sequence ID" value="SEA30467.1"/>
    <property type="molecule type" value="Genomic_DNA"/>
</dbReference>
<name>A0A1H4A3J0_9BACT</name>
<comment type="similarity">
    <text evidence="1">Belongs to the cycloisomerase 2 family.</text>
</comment>
<protein>
    <submittedName>
        <fullName evidence="3">6-phosphogluconolactonase</fullName>
    </submittedName>
</protein>
<dbReference type="Pfam" id="PF10282">
    <property type="entry name" value="Lactonase"/>
    <property type="match status" value="1"/>
</dbReference>
<dbReference type="InterPro" id="IPR015943">
    <property type="entry name" value="WD40/YVTN_repeat-like_dom_sf"/>
</dbReference>
<dbReference type="GO" id="GO:0006006">
    <property type="term" value="P:glucose metabolic process"/>
    <property type="evidence" value="ECO:0007669"/>
    <property type="project" value="UniProtKB-KW"/>
</dbReference>
<dbReference type="InterPro" id="IPR019405">
    <property type="entry name" value="Lactonase_7-beta_prop"/>
</dbReference>
<dbReference type="STRING" id="551991.SAMN05192529_11335"/>
<organism evidence="3 4">
    <name type="scientific">Arachidicoccus rhizosphaerae</name>
    <dbReference type="NCBI Taxonomy" id="551991"/>
    <lineage>
        <taxon>Bacteria</taxon>
        <taxon>Pseudomonadati</taxon>
        <taxon>Bacteroidota</taxon>
        <taxon>Chitinophagia</taxon>
        <taxon>Chitinophagales</taxon>
        <taxon>Chitinophagaceae</taxon>
        <taxon>Arachidicoccus</taxon>
    </lineage>
</organism>
<sequence length="388" mass="42938">MRKLLKILGVGLIVSMTMQHCQSKKMIENKYFLLVGTYTDGNASEGIYVYDFEDTSGQMTEVAHTNHVVNPSYLALSKNGKYLYAVNENTDDKTKGMISAFAFDNKTGQMDFLNTQPTNGDAPCYVAIDSLGKNVAEANYNGANFSIYKTDTSGKLWPATQIIAHTGTSANKKIQTQSHVHSTVFSPDQQFLFVCDLGNDTLYQYPFKINNLLPVDIAGAIKYKVPAGYGPRHITFSPDHKYAYLLNELDAQLMVYRWQNDSLTYLQTLVSTAVEDTANADKGASAIRVSPDGKFVYTSNRGKANDLAIFEVQSDGLLKEVGHQPTGPHPRDFILDPTGHFLLVATRDNNKVSVFKRDIKTGLLTETMQSITLPKPVALIFAEKNKGN</sequence>
<dbReference type="Gene3D" id="2.130.10.10">
    <property type="entry name" value="YVTN repeat-like/Quinoprotein amine dehydrogenase"/>
    <property type="match status" value="1"/>
</dbReference>
<gene>
    <name evidence="3" type="ORF">SAMN05192529_11335</name>
</gene>